<dbReference type="Proteomes" id="UP000244655">
    <property type="component" value="Chromosome"/>
</dbReference>
<protein>
    <submittedName>
        <fullName evidence="2">Uncharacterized protein</fullName>
    </submittedName>
</protein>
<dbReference type="OrthoDB" id="350559at2"/>
<keyword evidence="3" id="KW-1185">Reference proteome</keyword>
<dbReference type="EMBL" id="CP025785">
    <property type="protein sequence ID" value="AWG43100.1"/>
    <property type="molecule type" value="Genomic_DNA"/>
</dbReference>
<evidence type="ECO:0000313" key="2">
    <source>
        <dbReference type="EMBL" id="AWG43100.1"/>
    </source>
</evidence>
<feature type="compositionally biased region" description="Basic and acidic residues" evidence="1">
    <location>
        <begin position="320"/>
        <end position="329"/>
    </location>
</feature>
<organism evidence="2 3">
    <name type="scientific">Candidatus Borreliella tachyglossi</name>
    <dbReference type="NCBI Taxonomy" id="1964448"/>
    <lineage>
        <taxon>Bacteria</taxon>
        <taxon>Pseudomonadati</taxon>
        <taxon>Spirochaetota</taxon>
        <taxon>Spirochaetia</taxon>
        <taxon>Spirochaetales</taxon>
        <taxon>Borreliaceae</taxon>
        <taxon>Borreliella</taxon>
    </lineage>
</organism>
<name>A0A2S1LXU6_9SPIR</name>
<evidence type="ECO:0000256" key="1">
    <source>
        <dbReference type="SAM" id="MobiDB-lite"/>
    </source>
</evidence>
<gene>
    <name evidence="2" type="ORF">CR532_03935</name>
</gene>
<proteinExistence type="predicted"/>
<reference evidence="2 3" key="1">
    <citation type="submission" date="2018-01" db="EMBL/GenBank/DDBJ databases">
        <title>Genome sequence of Borrelia tachyglossi.</title>
        <authorList>
            <person name="Gofton A.W."/>
        </authorList>
    </citation>
    <scope>NUCLEOTIDE SEQUENCE [LARGE SCALE GENOMIC DNA]</scope>
    <source>
        <strain evidence="2 3">Bc-F10-1268</strain>
    </source>
</reference>
<accession>A0A2S1LXU6</accession>
<feature type="region of interest" description="Disordered" evidence="1">
    <location>
        <begin position="309"/>
        <end position="338"/>
    </location>
</feature>
<evidence type="ECO:0000313" key="3">
    <source>
        <dbReference type="Proteomes" id="UP000244655"/>
    </source>
</evidence>
<dbReference type="RefSeq" id="WP_108729499.1">
    <property type="nucleotide sequence ID" value="NZ_CP025785.1"/>
</dbReference>
<sequence>MADYKNAFFIKEGPKEVDFDMDRIFLQRSVGGRIISLRSEEIKELLDEKLLKFDDALKKRHGELVDYLREVDTRISRVEEEILNRNLKSRAFDNPNLKVLEDFITSQNELDIKVHEANEVTPRKENNLPNIAIDQEELDALLEGLNEISKDNKESSNGSNNLDEDISLEEFAGSDLNTADIDASYEVTPRRENNISNVDNTLASKEDVEVLDVDFESLTNEDILAKSSLVALEDVAENDSEVFNLIENFDGDEGLVDVIGDEKIVNRISDNISLDGSGTKEVIREENVEFSKENNLEVLDNSLEINEVSGFGENLETSNNEEREGRSEELNSVSEVSDHEIDNFDINVDYDSLLSKENDGDASSVLSQEQGDGGISSGFKKLDDFEDVLKTDLNCADLQDCIQEFEEGNLYDNGLRNLEEKLEQGERLGSYSSVSREETEDIRDDNDFHDLSFADIDTIVNKFDDNEYLSRIELSDEERIVLVRFIGKLESELATSPKGNNFKVKREYEILRKIKRLLVRE</sequence>
<dbReference type="AlphaFoldDB" id="A0A2S1LXU6"/>